<dbReference type="OrthoDB" id="9798176at2"/>
<keyword evidence="4 9" id="KW-0479">Metal-binding</keyword>
<evidence type="ECO:0000256" key="9">
    <source>
        <dbReference type="HAMAP-Rule" id="MF_01471"/>
    </source>
</evidence>
<evidence type="ECO:0000256" key="4">
    <source>
        <dbReference type="ARBA" id="ARBA00022723"/>
    </source>
</evidence>
<evidence type="ECO:0000313" key="12">
    <source>
        <dbReference type="Proteomes" id="UP000051638"/>
    </source>
</evidence>
<comment type="function">
    <text evidence="9">CRISPR (clustered regularly interspaced short palindromic repeat), is an adaptive immune system that provides protection against mobile genetic elements (viruses, transposable elements and conjugative plasmids). CRISPR clusters contain sequences complementary to antecedent mobile elements and target invading nucleic acids. CRISPR clusters are transcribed and processed into CRISPR RNA (crRNA). Functions as a ssRNA-specific endoribonuclease. Involved in the integration of spacer DNA into the CRISPR cassette.</text>
</comment>
<name>A0A0R2DAC7_9LACO</name>
<evidence type="ECO:0000256" key="7">
    <source>
        <dbReference type="ARBA" id="ARBA00022842"/>
    </source>
</evidence>
<evidence type="ECO:0000256" key="1">
    <source>
        <dbReference type="ARBA" id="ARBA00001946"/>
    </source>
</evidence>
<dbReference type="NCBIfam" id="TIGR01573">
    <property type="entry name" value="cas2"/>
    <property type="match status" value="1"/>
</dbReference>
<sequence length="96" mass="10878">MLIVAAYDIAITSPGGTKRLAKVAKLCSRYGQRVQNSVFECVVDDLNFKKMQHELTLLINPKVDSLRFYNLGNHYQRKVIHIGTKVTKDLTAPLIF</sequence>
<comment type="subunit">
    <text evidence="9">Homodimer, forms a heterotetramer with a Cas1 homodimer.</text>
</comment>
<evidence type="ECO:0000256" key="6">
    <source>
        <dbReference type="ARBA" id="ARBA00022801"/>
    </source>
</evidence>
<keyword evidence="5 9" id="KW-0255">Endonuclease</keyword>
<keyword evidence="7 9" id="KW-0460">Magnesium</keyword>
<accession>A0A0R2DAC7</accession>
<dbReference type="STRING" id="1423796.FC24_GL001450"/>
<evidence type="ECO:0000256" key="2">
    <source>
        <dbReference type="ARBA" id="ARBA00009959"/>
    </source>
</evidence>
<proteinExistence type="inferred from homology"/>
<dbReference type="AlphaFoldDB" id="A0A0R2DAC7"/>
<gene>
    <name evidence="9" type="primary">cas2</name>
    <name evidence="11" type="ORF">FC24_GL001450</name>
</gene>
<keyword evidence="12" id="KW-1185">Reference proteome</keyword>
<dbReference type="HAMAP" id="MF_01471">
    <property type="entry name" value="Cas2"/>
    <property type="match status" value="1"/>
</dbReference>
<dbReference type="Pfam" id="PF09827">
    <property type="entry name" value="CRISPR_Cas2"/>
    <property type="match status" value="1"/>
</dbReference>
<comment type="caution">
    <text evidence="11">The sequence shown here is derived from an EMBL/GenBank/DDBJ whole genome shotgun (WGS) entry which is preliminary data.</text>
</comment>
<dbReference type="Gene3D" id="3.30.70.240">
    <property type="match status" value="1"/>
</dbReference>
<dbReference type="CDD" id="cd09725">
    <property type="entry name" value="Cas2_I_II_III"/>
    <property type="match status" value="1"/>
</dbReference>
<dbReference type="PANTHER" id="PTHR34405:SF3">
    <property type="entry name" value="CRISPR-ASSOCIATED ENDORIBONUCLEASE CAS2 3"/>
    <property type="match status" value="1"/>
</dbReference>
<dbReference type="GO" id="GO:0043571">
    <property type="term" value="P:maintenance of CRISPR repeat elements"/>
    <property type="evidence" value="ECO:0007669"/>
    <property type="project" value="UniProtKB-UniRule"/>
</dbReference>
<keyword evidence="3 9" id="KW-0540">Nuclease</keyword>
<dbReference type="SUPFAM" id="SSF143430">
    <property type="entry name" value="TTP0101/SSO1404-like"/>
    <property type="match status" value="1"/>
</dbReference>
<dbReference type="EC" id="3.1.-.-" evidence="9"/>
<evidence type="ECO:0000256" key="10">
    <source>
        <dbReference type="PIRNR" id="PIRNR032582"/>
    </source>
</evidence>
<keyword evidence="6 9" id="KW-0378">Hydrolase</keyword>
<dbReference type="PIRSF" id="PIRSF032582">
    <property type="entry name" value="Cas2"/>
    <property type="match status" value="1"/>
</dbReference>
<comment type="similarity">
    <text evidence="2 9 10">Belongs to the CRISPR-associated endoribonuclease Cas2 protein family.</text>
</comment>
<dbReference type="RefSeq" id="WP_057874017.1">
    <property type="nucleotide sequence ID" value="NZ_AYYI01000038.1"/>
</dbReference>
<evidence type="ECO:0000256" key="5">
    <source>
        <dbReference type="ARBA" id="ARBA00022759"/>
    </source>
</evidence>
<evidence type="ECO:0000256" key="3">
    <source>
        <dbReference type="ARBA" id="ARBA00022722"/>
    </source>
</evidence>
<dbReference type="GO" id="GO:0004521">
    <property type="term" value="F:RNA endonuclease activity"/>
    <property type="evidence" value="ECO:0007669"/>
    <property type="project" value="UniProtKB-UniRule"/>
</dbReference>
<organism evidence="11 12">
    <name type="scientific">Loigolactobacillus rennini DSM 20253</name>
    <dbReference type="NCBI Taxonomy" id="1423796"/>
    <lineage>
        <taxon>Bacteria</taxon>
        <taxon>Bacillati</taxon>
        <taxon>Bacillota</taxon>
        <taxon>Bacilli</taxon>
        <taxon>Lactobacillales</taxon>
        <taxon>Lactobacillaceae</taxon>
        <taxon>Loigolactobacillus</taxon>
    </lineage>
</organism>
<dbReference type="GO" id="GO:0051607">
    <property type="term" value="P:defense response to virus"/>
    <property type="evidence" value="ECO:0007669"/>
    <property type="project" value="UniProtKB-UniRule"/>
</dbReference>
<keyword evidence="8 9" id="KW-0051">Antiviral defense</keyword>
<dbReference type="Proteomes" id="UP000051638">
    <property type="component" value="Unassembled WGS sequence"/>
</dbReference>
<evidence type="ECO:0000313" key="11">
    <source>
        <dbReference type="EMBL" id="KRM97686.1"/>
    </source>
</evidence>
<comment type="cofactor">
    <cofactor evidence="1 9">
        <name>Mg(2+)</name>
        <dbReference type="ChEBI" id="CHEBI:18420"/>
    </cofactor>
</comment>
<protein>
    <recommendedName>
        <fullName evidence="9">CRISPR-associated endoribonuclease Cas2</fullName>
        <ecNumber evidence="9">3.1.-.-</ecNumber>
    </recommendedName>
</protein>
<feature type="binding site" evidence="9">
    <location>
        <position position="8"/>
    </location>
    <ligand>
        <name>Mg(2+)</name>
        <dbReference type="ChEBI" id="CHEBI:18420"/>
        <note>catalytic</note>
    </ligand>
</feature>
<dbReference type="InterPro" id="IPR019199">
    <property type="entry name" value="Virulence_VapD/CRISPR_Cas2"/>
</dbReference>
<dbReference type="PANTHER" id="PTHR34405">
    <property type="entry name" value="CRISPR-ASSOCIATED ENDORIBONUCLEASE CAS2"/>
    <property type="match status" value="1"/>
</dbReference>
<dbReference type="EMBL" id="AYYI01000038">
    <property type="protein sequence ID" value="KRM97686.1"/>
    <property type="molecule type" value="Genomic_DNA"/>
</dbReference>
<evidence type="ECO:0000256" key="8">
    <source>
        <dbReference type="ARBA" id="ARBA00023118"/>
    </source>
</evidence>
<dbReference type="PATRIC" id="fig|1423796.3.peg.1477"/>
<dbReference type="GO" id="GO:0046872">
    <property type="term" value="F:metal ion binding"/>
    <property type="evidence" value="ECO:0007669"/>
    <property type="project" value="UniProtKB-UniRule"/>
</dbReference>
<reference evidence="11 12" key="1">
    <citation type="journal article" date="2015" name="Genome Announc.">
        <title>Expanding the biotechnology potential of lactobacilli through comparative genomics of 213 strains and associated genera.</title>
        <authorList>
            <person name="Sun Z."/>
            <person name="Harris H.M."/>
            <person name="McCann A."/>
            <person name="Guo C."/>
            <person name="Argimon S."/>
            <person name="Zhang W."/>
            <person name="Yang X."/>
            <person name="Jeffery I.B."/>
            <person name="Cooney J.C."/>
            <person name="Kagawa T.F."/>
            <person name="Liu W."/>
            <person name="Song Y."/>
            <person name="Salvetti E."/>
            <person name="Wrobel A."/>
            <person name="Rasinkangas P."/>
            <person name="Parkhill J."/>
            <person name="Rea M.C."/>
            <person name="O'Sullivan O."/>
            <person name="Ritari J."/>
            <person name="Douillard F.P."/>
            <person name="Paul Ross R."/>
            <person name="Yang R."/>
            <person name="Briner A.E."/>
            <person name="Felis G.E."/>
            <person name="de Vos W.M."/>
            <person name="Barrangou R."/>
            <person name="Klaenhammer T.R."/>
            <person name="Caufield P.W."/>
            <person name="Cui Y."/>
            <person name="Zhang H."/>
            <person name="O'Toole P.W."/>
        </authorList>
    </citation>
    <scope>NUCLEOTIDE SEQUENCE [LARGE SCALE GENOMIC DNA]</scope>
    <source>
        <strain evidence="11 12">DSM 20253</strain>
    </source>
</reference>
<dbReference type="GO" id="GO:0016787">
    <property type="term" value="F:hydrolase activity"/>
    <property type="evidence" value="ECO:0007669"/>
    <property type="project" value="UniProtKB-KW"/>
</dbReference>
<dbReference type="InterPro" id="IPR021127">
    <property type="entry name" value="CRISPR_associated_Cas2"/>
</dbReference>